<dbReference type="CDD" id="cd02877">
    <property type="entry name" value="GH18_hevamine_XipI_class_III"/>
    <property type="match status" value="1"/>
</dbReference>
<evidence type="ECO:0000313" key="20">
    <source>
        <dbReference type="EMBL" id="KAJ8988076.1"/>
    </source>
</evidence>
<feature type="compositionally biased region" description="Low complexity" evidence="17">
    <location>
        <begin position="483"/>
        <end position="545"/>
    </location>
</feature>
<gene>
    <name evidence="20" type="primary">CHT2</name>
    <name evidence="20" type="ORF">HRR80_007853</name>
</gene>
<evidence type="ECO:0000256" key="12">
    <source>
        <dbReference type="ARBA" id="ARBA00023277"/>
    </source>
</evidence>
<dbReference type="InterPro" id="IPR017853">
    <property type="entry name" value="GH"/>
</dbReference>
<dbReference type="Gene3D" id="3.20.20.80">
    <property type="entry name" value="Glycosidases"/>
    <property type="match status" value="1"/>
</dbReference>
<dbReference type="EMBL" id="JAJGCB010000020">
    <property type="protein sequence ID" value="KAJ8988076.1"/>
    <property type="molecule type" value="Genomic_DNA"/>
</dbReference>
<dbReference type="GO" id="GO:0005886">
    <property type="term" value="C:plasma membrane"/>
    <property type="evidence" value="ECO:0007669"/>
    <property type="project" value="UniProtKB-SubCell"/>
</dbReference>
<keyword evidence="11" id="KW-0325">Glycoprotein</keyword>
<evidence type="ECO:0000256" key="5">
    <source>
        <dbReference type="ARBA" id="ARBA00022622"/>
    </source>
</evidence>
<organism evidence="20 21">
    <name type="scientific">Exophiala dermatitidis</name>
    <name type="common">Black yeast-like fungus</name>
    <name type="synonym">Wangiella dermatitidis</name>
    <dbReference type="NCBI Taxonomy" id="5970"/>
    <lineage>
        <taxon>Eukaryota</taxon>
        <taxon>Fungi</taxon>
        <taxon>Dikarya</taxon>
        <taxon>Ascomycota</taxon>
        <taxon>Pezizomycotina</taxon>
        <taxon>Eurotiomycetes</taxon>
        <taxon>Chaetothyriomycetidae</taxon>
        <taxon>Chaetothyriales</taxon>
        <taxon>Herpotrichiellaceae</taxon>
        <taxon>Exophiala</taxon>
    </lineage>
</organism>
<evidence type="ECO:0000256" key="10">
    <source>
        <dbReference type="ARBA" id="ARBA00023136"/>
    </source>
</evidence>
<evidence type="ECO:0000256" key="14">
    <source>
        <dbReference type="ARBA" id="ARBA00023295"/>
    </source>
</evidence>
<comment type="subcellular location">
    <subcellularLocation>
        <location evidence="2">Cell membrane</location>
        <topology evidence="2">Lipid-anchor</topology>
        <topology evidence="2">GPI-anchor</topology>
    </subcellularLocation>
</comment>
<evidence type="ECO:0000256" key="9">
    <source>
        <dbReference type="ARBA" id="ARBA00023024"/>
    </source>
</evidence>
<keyword evidence="4" id="KW-1003">Cell membrane</keyword>
<evidence type="ECO:0000256" key="8">
    <source>
        <dbReference type="ARBA" id="ARBA00022801"/>
    </source>
</evidence>
<evidence type="ECO:0000256" key="3">
    <source>
        <dbReference type="ARBA" id="ARBA00012729"/>
    </source>
</evidence>
<keyword evidence="10" id="KW-0472">Membrane</keyword>
<dbReference type="PROSITE" id="PS01095">
    <property type="entry name" value="GH18_1"/>
    <property type="match status" value="1"/>
</dbReference>
<dbReference type="PROSITE" id="PS51910">
    <property type="entry name" value="GH18_2"/>
    <property type="match status" value="1"/>
</dbReference>
<feature type="region of interest" description="Disordered" evidence="17">
    <location>
        <begin position="364"/>
        <end position="409"/>
    </location>
</feature>
<feature type="compositionally biased region" description="Low complexity" evidence="17">
    <location>
        <begin position="421"/>
        <end position="442"/>
    </location>
</feature>
<evidence type="ECO:0000256" key="16">
    <source>
        <dbReference type="ARBA" id="ARBA00025727"/>
    </source>
</evidence>
<dbReference type="GO" id="GO:0006032">
    <property type="term" value="P:chitin catabolic process"/>
    <property type="evidence" value="ECO:0007669"/>
    <property type="project" value="UniProtKB-KW"/>
</dbReference>
<dbReference type="InterPro" id="IPR001579">
    <property type="entry name" value="Glyco_hydro_18_chit_AS"/>
</dbReference>
<dbReference type="GO" id="GO:0000272">
    <property type="term" value="P:polysaccharide catabolic process"/>
    <property type="evidence" value="ECO:0007669"/>
    <property type="project" value="UniProtKB-KW"/>
</dbReference>
<feature type="region of interest" description="Disordered" evidence="17">
    <location>
        <begin position="474"/>
        <end position="545"/>
    </location>
</feature>
<evidence type="ECO:0000256" key="6">
    <source>
        <dbReference type="ARBA" id="ARBA00022669"/>
    </source>
</evidence>
<evidence type="ECO:0000256" key="17">
    <source>
        <dbReference type="SAM" id="MobiDB-lite"/>
    </source>
</evidence>
<evidence type="ECO:0000256" key="4">
    <source>
        <dbReference type="ARBA" id="ARBA00022475"/>
    </source>
</evidence>
<evidence type="ECO:0000256" key="15">
    <source>
        <dbReference type="ARBA" id="ARBA00023326"/>
    </source>
</evidence>
<accession>A0AAN6EPR3</accession>
<feature type="region of interest" description="Disordered" evidence="17">
    <location>
        <begin position="562"/>
        <end position="583"/>
    </location>
</feature>
<dbReference type="InterPro" id="IPR001223">
    <property type="entry name" value="Glyco_hydro18_cat"/>
</dbReference>
<keyword evidence="7 18" id="KW-0732">Signal</keyword>
<evidence type="ECO:0000256" key="13">
    <source>
        <dbReference type="ARBA" id="ARBA00023288"/>
    </source>
</evidence>
<dbReference type="Proteomes" id="UP001161757">
    <property type="component" value="Unassembled WGS sequence"/>
</dbReference>
<dbReference type="SUPFAM" id="SSF51445">
    <property type="entry name" value="(Trans)glycosidases"/>
    <property type="match status" value="1"/>
</dbReference>
<feature type="signal peptide" evidence="18">
    <location>
        <begin position="1"/>
        <end position="22"/>
    </location>
</feature>
<keyword evidence="15" id="KW-0624">Polysaccharide degradation</keyword>
<feature type="region of interest" description="Disordered" evidence="17">
    <location>
        <begin position="421"/>
        <end position="458"/>
    </location>
</feature>
<evidence type="ECO:0000256" key="2">
    <source>
        <dbReference type="ARBA" id="ARBA00004609"/>
    </source>
</evidence>
<feature type="domain" description="GH18" evidence="19">
    <location>
        <begin position="37"/>
        <end position="354"/>
    </location>
</feature>
<sequence length="840" mass="85919">MAPTRLTASLLAALSLASSTIASPIESSSKRDFATTPKLAVYWGNGNAQQRLADFCRDTTIDVIPIGFVNTFPDHSGNNGYPGTNYANACGSPYWVAPDGTQTKMFTECWQIAEDIPVCQALGKKILASIGGDTAGNTISSTTSAKDFADFLWGAYGPPQDTTETLYPRPFGQNVVDGFDLDIESGGGFGYADLVTELRSKFASQSKQYYISAAPQCDVPDPQLANAIQNADFDYIFVQYYNSARCSASSLFSSGKLNTATDITFGWAHWLRTYSKNKAVQLYVGLPASESAANDASFYLSLPEVKALLEAYACSYTYRSIFGGVMLWEATYSANNQINGKSYAQNVKELFSQLSCAPAVTTTTTSTTTTSTTTSTTTTTTTTQAPTTTTTTTTTTEAPTTTTTTTTTVASTTTTTTTFEVPTTTTSTTTSEAPSATTTTSSRNDVGPIGGTSTTTTSTTTTATITSATITTSSGNDVGPIGGSTTTTGAVTTTTTSFDPNTSTSTTTSGNAVGPVGGATTTTTTTSAVGAPQGTSTSTTSTTVATTTTPAGTWVDWTVGSSSTSTSSVVVGPTETSETSTTTTTPFAWQDWSATVTVAPTTTTASETVAPDVTTTVFVTSYVDICPTGFTTRPYTLTTTITVTPSATVSSFVWPTETNGLPSGFTTTVTVCTQCAETTTTVTLTIPIATATAVLTQTVVPVVAVPASKTTVTGVETEIPSPSFTAITLASSVPATIVSAAKPTETVVVNNAAVPGAQGSGSSSSSSSSSSASTAIAPAATSIKPASNSGWLAPAAGQNSTSSVSPAIAPYTGAAAQQQLPGTVLSVAVCMAVAAVSLFI</sequence>
<evidence type="ECO:0000259" key="19">
    <source>
        <dbReference type="PROSITE" id="PS51910"/>
    </source>
</evidence>
<dbReference type="GO" id="GO:0008843">
    <property type="term" value="F:endochitinase activity"/>
    <property type="evidence" value="ECO:0007669"/>
    <property type="project" value="UniProtKB-EC"/>
</dbReference>
<keyword evidence="12" id="KW-0119">Carbohydrate metabolism</keyword>
<keyword evidence="6" id="KW-0147">Chitin-binding</keyword>
<comment type="caution">
    <text evidence="20">The sequence shown here is derived from an EMBL/GenBank/DDBJ whole genome shotgun (WGS) entry which is preliminary data.</text>
</comment>
<keyword evidence="8 20" id="KW-0378">Hydrolase</keyword>
<dbReference type="GO" id="GO:0008061">
    <property type="term" value="F:chitin binding"/>
    <property type="evidence" value="ECO:0007669"/>
    <property type="project" value="UniProtKB-KW"/>
</dbReference>
<dbReference type="PANTHER" id="PTHR45708">
    <property type="entry name" value="ENDOCHITINASE"/>
    <property type="match status" value="1"/>
</dbReference>
<comment type="similarity">
    <text evidence="16">Belongs to the glycosyl hydrolase 18 family. Chitinase class III subfamily.</text>
</comment>
<dbReference type="GO" id="GO:0005576">
    <property type="term" value="C:extracellular region"/>
    <property type="evidence" value="ECO:0007669"/>
    <property type="project" value="TreeGrafter"/>
</dbReference>
<evidence type="ECO:0000256" key="7">
    <source>
        <dbReference type="ARBA" id="ARBA00022729"/>
    </source>
</evidence>
<dbReference type="GO" id="GO:0098552">
    <property type="term" value="C:side of membrane"/>
    <property type="evidence" value="ECO:0007669"/>
    <property type="project" value="UniProtKB-KW"/>
</dbReference>
<dbReference type="EC" id="3.2.1.14" evidence="3"/>
<keyword evidence="14 20" id="KW-0326">Glycosidase</keyword>
<dbReference type="InterPro" id="IPR050542">
    <property type="entry name" value="Glycosyl_Hydrlase18_Chitinase"/>
</dbReference>
<protein>
    <recommendedName>
        <fullName evidence="3">chitinase</fullName>
        <ecNumber evidence="3">3.2.1.14</ecNumber>
    </recommendedName>
</protein>
<dbReference type="InterPro" id="IPR045321">
    <property type="entry name" value="Cts1-like"/>
</dbReference>
<evidence type="ECO:0000313" key="21">
    <source>
        <dbReference type="Proteomes" id="UP001161757"/>
    </source>
</evidence>
<evidence type="ECO:0000256" key="11">
    <source>
        <dbReference type="ARBA" id="ARBA00023180"/>
    </source>
</evidence>
<name>A0AAN6EPR3_EXODE</name>
<keyword evidence="5" id="KW-0336">GPI-anchor</keyword>
<proteinExistence type="inferred from homology"/>
<keyword evidence="13" id="KW-0449">Lipoprotein</keyword>
<reference evidence="20" key="1">
    <citation type="submission" date="2023-01" db="EMBL/GenBank/DDBJ databases">
        <title>Exophiala dermititidis isolated from Cystic Fibrosis Patient.</title>
        <authorList>
            <person name="Kurbessoian T."/>
            <person name="Crocker A."/>
            <person name="Murante D."/>
            <person name="Hogan D.A."/>
            <person name="Stajich J.E."/>
        </authorList>
    </citation>
    <scope>NUCLEOTIDE SEQUENCE</scope>
    <source>
        <strain evidence="20">Ex8</strain>
    </source>
</reference>
<comment type="catalytic activity">
    <reaction evidence="1">
        <text>Random endo-hydrolysis of N-acetyl-beta-D-glucosaminide (1-&gt;4)-beta-linkages in chitin and chitodextrins.</text>
        <dbReference type="EC" id="3.2.1.14"/>
    </reaction>
</comment>
<feature type="chain" id="PRO_5043002468" description="chitinase" evidence="18">
    <location>
        <begin position="23"/>
        <end position="840"/>
    </location>
</feature>
<keyword evidence="9" id="KW-0146">Chitin degradation</keyword>
<evidence type="ECO:0000256" key="18">
    <source>
        <dbReference type="SAM" id="SignalP"/>
    </source>
</evidence>
<evidence type="ECO:0000256" key="1">
    <source>
        <dbReference type="ARBA" id="ARBA00000822"/>
    </source>
</evidence>
<dbReference type="PANTHER" id="PTHR45708:SF47">
    <property type="entry name" value="ENDOCHITINASE A"/>
    <property type="match status" value="1"/>
</dbReference>
<dbReference type="AlphaFoldDB" id="A0AAN6EPR3"/>